<dbReference type="RefSeq" id="WP_316431944.1">
    <property type="nucleotide sequence ID" value="NZ_CP053586.1"/>
</dbReference>
<proteinExistence type="predicted"/>
<dbReference type="Gene3D" id="3.40.50.1820">
    <property type="entry name" value="alpha/beta hydrolase"/>
    <property type="match status" value="1"/>
</dbReference>
<accession>A0AA96WIG7</accession>
<keyword evidence="1" id="KW-0378">Hydrolase</keyword>
<dbReference type="GO" id="GO:0016787">
    <property type="term" value="F:hydrolase activity"/>
    <property type="evidence" value="ECO:0007669"/>
    <property type="project" value="UniProtKB-KW"/>
</dbReference>
<evidence type="ECO:0000313" key="1">
    <source>
        <dbReference type="EMBL" id="WNZ25780.1"/>
    </source>
</evidence>
<organism evidence="1">
    <name type="scientific">Leptolyngbya sp. NK1-12</name>
    <dbReference type="NCBI Taxonomy" id="2547451"/>
    <lineage>
        <taxon>Bacteria</taxon>
        <taxon>Bacillati</taxon>
        <taxon>Cyanobacteriota</taxon>
        <taxon>Cyanophyceae</taxon>
        <taxon>Leptolyngbyales</taxon>
        <taxon>Leptolyngbyaceae</taxon>
        <taxon>Leptolyngbya group</taxon>
        <taxon>Leptolyngbya</taxon>
    </lineage>
</organism>
<dbReference type="AlphaFoldDB" id="A0AA96WIG7"/>
<reference evidence="1" key="1">
    <citation type="submission" date="2020-05" db="EMBL/GenBank/DDBJ databases">
        <authorList>
            <person name="Zhu T."/>
            <person name="Keshari N."/>
            <person name="Lu X."/>
        </authorList>
    </citation>
    <scope>NUCLEOTIDE SEQUENCE</scope>
    <source>
        <strain evidence="1">NK1-12</strain>
    </source>
</reference>
<dbReference type="InterPro" id="IPR029058">
    <property type="entry name" value="AB_hydrolase_fold"/>
</dbReference>
<dbReference type="EMBL" id="CP053586">
    <property type="protein sequence ID" value="WNZ25780.1"/>
    <property type="molecule type" value="Genomic_DNA"/>
</dbReference>
<gene>
    <name evidence="1" type="ORF">HJG54_25050</name>
</gene>
<sequence>MSFNTTFGHRSGKYLEVDEAKIYYEVIGDRDRPTLLVLHGGFGNLEDFNSVLSELKEEFQIIGIDNRGQINARLNPFDLRANAKRCRSYSRTPSH</sequence>
<dbReference type="SUPFAM" id="SSF53474">
    <property type="entry name" value="alpha/beta-Hydrolases"/>
    <property type="match status" value="1"/>
</dbReference>
<name>A0AA96WIG7_9CYAN</name>
<protein>
    <submittedName>
        <fullName evidence="1">Alpha/beta hydrolase</fullName>
    </submittedName>
</protein>